<proteinExistence type="predicted"/>
<dbReference type="Proteomes" id="UP000238479">
    <property type="component" value="Chromosome 2"/>
</dbReference>
<evidence type="ECO:0000313" key="1">
    <source>
        <dbReference type="EMBL" id="PRQ48551.1"/>
    </source>
</evidence>
<keyword evidence="2" id="KW-1185">Reference proteome</keyword>
<reference evidence="1 2" key="1">
    <citation type="journal article" date="2018" name="Nat. Genet.">
        <title>The Rosa genome provides new insights in the design of modern roses.</title>
        <authorList>
            <person name="Bendahmane M."/>
        </authorList>
    </citation>
    <scope>NUCLEOTIDE SEQUENCE [LARGE SCALE GENOMIC DNA]</scope>
    <source>
        <strain evidence="2">cv. Old Blush</strain>
    </source>
</reference>
<protein>
    <submittedName>
        <fullName evidence="1">Uncharacterized protein</fullName>
    </submittedName>
</protein>
<sequence>MARAKLQRETNSEVTMRNSKCFDMNDALFDLKIRQSTVKILAALRQSKSASLSFMQQPHCLTIPDFAGMESRY</sequence>
<organism evidence="1 2">
    <name type="scientific">Rosa chinensis</name>
    <name type="common">China rose</name>
    <dbReference type="NCBI Taxonomy" id="74649"/>
    <lineage>
        <taxon>Eukaryota</taxon>
        <taxon>Viridiplantae</taxon>
        <taxon>Streptophyta</taxon>
        <taxon>Embryophyta</taxon>
        <taxon>Tracheophyta</taxon>
        <taxon>Spermatophyta</taxon>
        <taxon>Magnoliopsida</taxon>
        <taxon>eudicotyledons</taxon>
        <taxon>Gunneridae</taxon>
        <taxon>Pentapetalae</taxon>
        <taxon>rosids</taxon>
        <taxon>fabids</taxon>
        <taxon>Rosales</taxon>
        <taxon>Rosaceae</taxon>
        <taxon>Rosoideae</taxon>
        <taxon>Rosoideae incertae sedis</taxon>
        <taxon>Rosa</taxon>
    </lineage>
</organism>
<gene>
    <name evidence="1" type="ORF">RchiOBHm_Chr2g0111981</name>
</gene>
<accession>A0A2P6RQ87</accession>
<dbReference type="AlphaFoldDB" id="A0A2P6RQ87"/>
<evidence type="ECO:0000313" key="2">
    <source>
        <dbReference type="Proteomes" id="UP000238479"/>
    </source>
</evidence>
<dbReference type="EMBL" id="PDCK01000040">
    <property type="protein sequence ID" value="PRQ48551.1"/>
    <property type="molecule type" value="Genomic_DNA"/>
</dbReference>
<comment type="caution">
    <text evidence="1">The sequence shown here is derived from an EMBL/GenBank/DDBJ whole genome shotgun (WGS) entry which is preliminary data.</text>
</comment>
<dbReference type="Gramene" id="PRQ48551">
    <property type="protein sequence ID" value="PRQ48551"/>
    <property type="gene ID" value="RchiOBHm_Chr2g0111981"/>
</dbReference>
<name>A0A2P6RQ87_ROSCH</name>